<name>A0A1G2UH62_9BACT</name>
<dbReference type="GO" id="GO:0032259">
    <property type="term" value="P:methylation"/>
    <property type="evidence" value="ECO:0007669"/>
    <property type="project" value="UniProtKB-KW"/>
</dbReference>
<evidence type="ECO:0000313" key="5">
    <source>
        <dbReference type="Proteomes" id="UP000177096"/>
    </source>
</evidence>
<accession>A0A1G2UH62</accession>
<dbReference type="Gene3D" id="3.40.1280.10">
    <property type="match status" value="1"/>
</dbReference>
<dbReference type="Pfam" id="PF00588">
    <property type="entry name" value="SpoU_methylase"/>
    <property type="match status" value="1"/>
</dbReference>
<keyword evidence="1" id="KW-0489">Methyltransferase</keyword>
<dbReference type="PANTHER" id="PTHR46429:SF1">
    <property type="entry name" value="23S RRNA (GUANOSINE-2'-O-)-METHYLTRANSFERASE RLMB"/>
    <property type="match status" value="1"/>
</dbReference>
<dbReference type="SUPFAM" id="SSF75217">
    <property type="entry name" value="alpha/beta knot"/>
    <property type="match status" value="1"/>
</dbReference>
<dbReference type="GO" id="GO:0003723">
    <property type="term" value="F:RNA binding"/>
    <property type="evidence" value="ECO:0007669"/>
    <property type="project" value="InterPro"/>
</dbReference>
<gene>
    <name evidence="4" type="ORF">A3I86_01945</name>
</gene>
<feature type="domain" description="tRNA/rRNA methyltransferase SpoU type" evidence="3">
    <location>
        <begin position="11"/>
        <end position="158"/>
    </location>
</feature>
<dbReference type="GO" id="GO:0006396">
    <property type="term" value="P:RNA processing"/>
    <property type="evidence" value="ECO:0007669"/>
    <property type="project" value="InterPro"/>
</dbReference>
<dbReference type="AlphaFoldDB" id="A0A1G2UH62"/>
<dbReference type="PANTHER" id="PTHR46429">
    <property type="entry name" value="23S RRNA (GUANOSINE-2'-O-)-METHYLTRANSFERASE RLMB"/>
    <property type="match status" value="1"/>
</dbReference>
<dbReference type="GO" id="GO:0005829">
    <property type="term" value="C:cytosol"/>
    <property type="evidence" value="ECO:0007669"/>
    <property type="project" value="TreeGrafter"/>
</dbReference>
<proteinExistence type="predicted"/>
<dbReference type="InterPro" id="IPR004441">
    <property type="entry name" value="rRNA_MeTrfase_TrmH"/>
</dbReference>
<organism evidence="4 5">
    <name type="scientific">Candidatus Zambryskibacteria bacterium RIFCSPLOWO2_02_FULL_39_14</name>
    <dbReference type="NCBI Taxonomy" id="1802769"/>
    <lineage>
        <taxon>Bacteria</taxon>
        <taxon>Candidatus Zambryskiibacteriota</taxon>
    </lineage>
</organism>
<dbReference type="InterPro" id="IPR029026">
    <property type="entry name" value="tRNA_m1G_MTases_N"/>
</dbReference>
<protein>
    <recommendedName>
        <fullName evidence="3">tRNA/rRNA methyltransferase SpoU type domain-containing protein</fullName>
    </recommendedName>
</protein>
<dbReference type="GO" id="GO:0008173">
    <property type="term" value="F:RNA methyltransferase activity"/>
    <property type="evidence" value="ECO:0007669"/>
    <property type="project" value="InterPro"/>
</dbReference>
<dbReference type="EMBL" id="MHWM01000019">
    <property type="protein sequence ID" value="OHB08771.1"/>
    <property type="molecule type" value="Genomic_DNA"/>
</dbReference>
<evidence type="ECO:0000256" key="2">
    <source>
        <dbReference type="ARBA" id="ARBA00022679"/>
    </source>
</evidence>
<evidence type="ECO:0000259" key="3">
    <source>
        <dbReference type="Pfam" id="PF00588"/>
    </source>
</evidence>
<reference evidence="4 5" key="1">
    <citation type="journal article" date="2016" name="Nat. Commun.">
        <title>Thousands of microbial genomes shed light on interconnected biogeochemical processes in an aquifer system.</title>
        <authorList>
            <person name="Anantharaman K."/>
            <person name="Brown C.T."/>
            <person name="Hug L.A."/>
            <person name="Sharon I."/>
            <person name="Castelle C.J."/>
            <person name="Probst A.J."/>
            <person name="Thomas B.C."/>
            <person name="Singh A."/>
            <person name="Wilkins M.J."/>
            <person name="Karaoz U."/>
            <person name="Brodie E.L."/>
            <person name="Williams K.H."/>
            <person name="Hubbard S.S."/>
            <person name="Banfield J.F."/>
        </authorList>
    </citation>
    <scope>NUCLEOTIDE SEQUENCE [LARGE SCALE GENOMIC DNA]</scope>
</reference>
<evidence type="ECO:0000256" key="1">
    <source>
        <dbReference type="ARBA" id="ARBA00022603"/>
    </source>
</evidence>
<keyword evidence="2" id="KW-0808">Transferase</keyword>
<dbReference type="InterPro" id="IPR029028">
    <property type="entry name" value="Alpha/beta_knot_MTases"/>
</dbReference>
<evidence type="ECO:0000313" key="4">
    <source>
        <dbReference type="EMBL" id="OHB08771.1"/>
    </source>
</evidence>
<dbReference type="InterPro" id="IPR001537">
    <property type="entry name" value="SpoU_MeTrfase"/>
</dbReference>
<dbReference type="Proteomes" id="UP000177096">
    <property type="component" value="Unassembled WGS sequence"/>
</dbReference>
<sequence length="162" mass="17866">MIPYREYMKECILVLDNIRSVENVGSIFRTAEGLGVSQIILAGITPTPLDRFGRERKDFSKVSLGAEKLVKWKYEKDTESIIGGLKKEGFFIVALEQTKSSRDLKDINVPDKFALIVGNEVEGVSKKALDASDEIVEIPMAGEKESLNVSVATGVTLFKLLA</sequence>
<comment type="caution">
    <text evidence="4">The sequence shown here is derived from an EMBL/GenBank/DDBJ whole genome shotgun (WGS) entry which is preliminary data.</text>
</comment>